<reference evidence="16 17" key="1">
    <citation type="submission" date="2013-04" db="EMBL/GenBank/DDBJ databases">
        <title>The Genome Sequence of Bartonella bacilliformis Ver097.</title>
        <authorList>
            <consortium name="The Broad Institute Genomics Platform"/>
            <consortium name="The Broad Institute Genome Sequencing Center for Infectious Disease"/>
            <person name="Feldgarden M."/>
            <person name="Kirby J."/>
            <person name="Birtles R."/>
            <person name="Dasch G."/>
            <person name="Hendrix L."/>
            <person name="Koehler J."/>
            <person name="Walker B."/>
            <person name="Young S.K."/>
            <person name="Zeng Q."/>
            <person name="Gargeya S."/>
            <person name="Fitzgerald M."/>
            <person name="Haas B."/>
            <person name="Abouelleil A."/>
            <person name="Allen A.W."/>
            <person name="Alvarado L."/>
            <person name="Arachchi H.M."/>
            <person name="Berlin A.M."/>
            <person name="Chapman S.B."/>
            <person name="Gainer-Dewar J."/>
            <person name="Goldberg J."/>
            <person name="Griggs A."/>
            <person name="Gujja S."/>
            <person name="Hansen M."/>
            <person name="Howarth C."/>
            <person name="Imamovic A."/>
            <person name="Ireland A."/>
            <person name="Larimer J."/>
            <person name="McCowan C."/>
            <person name="Murphy C."/>
            <person name="Pearson M."/>
            <person name="Poon T.W."/>
            <person name="Priest M."/>
            <person name="Roberts A."/>
            <person name="Saif S."/>
            <person name="Shea T."/>
            <person name="Sisk P."/>
            <person name="Sykes S."/>
            <person name="Wortman J."/>
            <person name="Nusbaum C."/>
            <person name="Birren B."/>
        </authorList>
    </citation>
    <scope>NUCLEOTIDE SEQUENCE [LARGE SCALE GENOMIC DNA]</scope>
    <source>
        <strain evidence="16 17">Ver097</strain>
    </source>
</reference>
<keyword evidence="9 13" id="KW-0472">Membrane</keyword>
<dbReference type="HAMAP" id="MF_01810">
    <property type="entry name" value="YidC_type1"/>
    <property type="match status" value="1"/>
</dbReference>
<dbReference type="GO" id="GO:0015031">
    <property type="term" value="P:protein transport"/>
    <property type="evidence" value="ECO:0007669"/>
    <property type="project" value="UniProtKB-KW"/>
</dbReference>
<dbReference type="GO" id="GO:0005886">
    <property type="term" value="C:plasma membrane"/>
    <property type="evidence" value="ECO:0007669"/>
    <property type="project" value="UniProtKB-SubCell"/>
</dbReference>
<evidence type="ECO:0000256" key="6">
    <source>
        <dbReference type="ARBA" id="ARBA00022692"/>
    </source>
</evidence>
<feature type="transmembrane region" description="Helical" evidence="13">
    <location>
        <begin position="510"/>
        <end position="533"/>
    </location>
</feature>
<evidence type="ECO:0000256" key="7">
    <source>
        <dbReference type="ARBA" id="ARBA00022927"/>
    </source>
</evidence>
<dbReference type="PANTHER" id="PTHR12428:SF65">
    <property type="entry name" value="CYTOCHROME C OXIDASE ASSEMBLY PROTEIN COX18, MITOCHONDRIAL"/>
    <property type="match status" value="1"/>
</dbReference>
<comment type="caution">
    <text evidence="16">The sequence shown here is derived from an EMBL/GenBank/DDBJ whole genome shotgun (WGS) entry which is preliminary data.</text>
</comment>
<evidence type="ECO:0000256" key="1">
    <source>
        <dbReference type="ARBA" id="ARBA00004429"/>
    </source>
</evidence>
<evidence type="ECO:0000256" key="13">
    <source>
        <dbReference type="HAMAP-Rule" id="MF_01810"/>
    </source>
</evidence>
<dbReference type="CDD" id="cd20070">
    <property type="entry name" value="5TM_YidC_Alb3"/>
    <property type="match status" value="1"/>
</dbReference>
<dbReference type="AlphaFoldDB" id="A0A072R0Q0"/>
<dbReference type="InterPro" id="IPR019998">
    <property type="entry name" value="Membr_insert_YidC"/>
</dbReference>
<dbReference type="PATRIC" id="fig|1293911.3.peg.1133"/>
<dbReference type="InterPro" id="IPR047196">
    <property type="entry name" value="YidC_ALB_C"/>
</dbReference>
<organism evidence="16 17">
    <name type="scientific">Bartonella bacilliformis Ver097</name>
    <dbReference type="NCBI Taxonomy" id="1293911"/>
    <lineage>
        <taxon>Bacteria</taxon>
        <taxon>Pseudomonadati</taxon>
        <taxon>Pseudomonadota</taxon>
        <taxon>Alphaproteobacteria</taxon>
        <taxon>Hyphomicrobiales</taxon>
        <taxon>Bartonellaceae</taxon>
        <taxon>Bartonella</taxon>
    </lineage>
</organism>
<name>A0A072R0Q0_BARBA</name>
<keyword evidence="6 13" id="KW-0812">Transmembrane</keyword>
<dbReference type="Gene3D" id="2.70.98.90">
    <property type="match status" value="1"/>
</dbReference>
<comment type="subunit">
    <text evidence="13">Interacts with the Sec translocase complex via SecD. Specifically interacts with transmembrane segments of nascent integral membrane proteins during membrane integration.</text>
</comment>
<dbReference type="GO" id="GO:0032977">
    <property type="term" value="F:membrane insertase activity"/>
    <property type="evidence" value="ECO:0007669"/>
    <property type="project" value="InterPro"/>
</dbReference>
<evidence type="ECO:0000259" key="15">
    <source>
        <dbReference type="Pfam" id="PF14849"/>
    </source>
</evidence>
<dbReference type="EMBL" id="ASIV01000006">
    <property type="protein sequence ID" value="KEG19315.1"/>
    <property type="molecule type" value="Genomic_DNA"/>
</dbReference>
<keyword evidence="4 13" id="KW-0813">Transport</keyword>
<dbReference type="STRING" id="1293911.H710_01096"/>
<comment type="subcellular location">
    <subcellularLocation>
        <location evidence="1">Cell inner membrane</location>
        <topology evidence="1">Multi-pass membrane protein</topology>
    </subcellularLocation>
    <subcellularLocation>
        <location evidence="13">Cell membrane</location>
        <topology evidence="13">Multi-pass membrane protein</topology>
    </subcellularLocation>
</comment>
<evidence type="ECO:0000256" key="4">
    <source>
        <dbReference type="ARBA" id="ARBA00022448"/>
    </source>
</evidence>
<comment type="similarity">
    <text evidence="2 13">Belongs to the OXA1/ALB3/YidC family. Type 1 subfamily.</text>
</comment>
<feature type="domain" description="Membrane insertase YidC N-terminal" evidence="15">
    <location>
        <begin position="88"/>
        <end position="377"/>
    </location>
</feature>
<dbReference type="HOGENOM" id="CLU_016535_1_0_5"/>
<evidence type="ECO:0000256" key="9">
    <source>
        <dbReference type="ARBA" id="ARBA00023136"/>
    </source>
</evidence>
<evidence type="ECO:0000256" key="10">
    <source>
        <dbReference type="ARBA" id="ARBA00023186"/>
    </source>
</evidence>
<evidence type="ECO:0000256" key="12">
    <source>
        <dbReference type="ARBA" id="ARBA00033342"/>
    </source>
</evidence>
<evidence type="ECO:0000256" key="2">
    <source>
        <dbReference type="ARBA" id="ARBA00010527"/>
    </source>
</evidence>
<feature type="transmembrane region" description="Helical" evidence="13">
    <location>
        <begin position="545"/>
        <end position="572"/>
    </location>
</feature>
<dbReference type="Pfam" id="PF14849">
    <property type="entry name" value="YidC_periplas"/>
    <property type="match status" value="1"/>
</dbReference>
<dbReference type="PRINTS" id="PR01900">
    <property type="entry name" value="YIDCPROTEIN"/>
</dbReference>
<feature type="domain" description="Membrane insertase YidC/Oxa/ALB C-terminal" evidence="14">
    <location>
        <begin position="389"/>
        <end position="586"/>
    </location>
</feature>
<evidence type="ECO:0000256" key="8">
    <source>
        <dbReference type="ARBA" id="ARBA00022989"/>
    </source>
</evidence>
<feature type="transmembrane region" description="Helical" evidence="13">
    <location>
        <begin position="455"/>
        <end position="479"/>
    </location>
</feature>
<evidence type="ECO:0000256" key="11">
    <source>
        <dbReference type="ARBA" id="ARBA00033245"/>
    </source>
</evidence>
<evidence type="ECO:0000313" key="16">
    <source>
        <dbReference type="EMBL" id="KEG19315.1"/>
    </source>
</evidence>
<dbReference type="PRINTS" id="PR00701">
    <property type="entry name" value="60KDINNERMP"/>
</dbReference>
<dbReference type="InterPro" id="IPR038221">
    <property type="entry name" value="YidC_periplasmic_sf"/>
</dbReference>
<keyword evidence="7 13" id="KW-0653">Protein transport</keyword>
<dbReference type="NCBIfam" id="NF002353">
    <property type="entry name" value="PRK01318.1-4"/>
    <property type="match status" value="1"/>
</dbReference>
<evidence type="ECO:0000256" key="3">
    <source>
        <dbReference type="ARBA" id="ARBA00015325"/>
    </source>
</evidence>
<dbReference type="InterPro" id="IPR001708">
    <property type="entry name" value="YidC/ALB3/OXA1/COX18"/>
</dbReference>
<feature type="transmembrane region" description="Helical" evidence="13">
    <location>
        <begin position="6"/>
        <end position="27"/>
    </location>
</feature>
<accession>A0A072R0Q0</accession>
<keyword evidence="10 13" id="KW-0143">Chaperone</keyword>
<dbReference type="PANTHER" id="PTHR12428">
    <property type="entry name" value="OXA1"/>
    <property type="match status" value="1"/>
</dbReference>
<dbReference type="Proteomes" id="UP000031740">
    <property type="component" value="Unassembled WGS sequence"/>
</dbReference>
<dbReference type="InterPro" id="IPR028053">
    <property type="entry name" value="Membr_insert_YidC_N"/>
</dbReference>
<dbReference type="CDD" id="cd19961">
    <property type="entry name" value="EcYidC-like_peri"/>
    <property type="match status" value="1"/>
</dbReference>
<comment type="function">
    <text evidence="13">Required for the insertion and/or proper folding and/or complex formation of integral membrane proteins into the membrane. Involved in integration of membrane proteins that insert both dependently and independently of the Sec translocase complex, as well as at least some lipoproteins. Aids folding of multispanning membrane proteins.</text>
</comment>
<evidence type="ECO:0000256" key="5">
    <source>
        <dbReference type="ARBA" id="ARBA00022475"/>
    </source>
</evidence>
<dbReference type="NCBIfam" id="TIGR03592">
    <property type="entry name" value="yidC_oxa1_cterm"/>
    <property type="match status" value="1"/>
</dbReference>
<gene>
    <name evidence="13" type="primary">yidC</name>
    <name evidence="16" type="ORF">H710_01096</name>
</gene>
<keyword evidence="5 13" id="KW-1003">Cell membrane</keyword>
<evidence type="ECO:0000313" key="17">
    <source>
        <dbReference type="Proteomes" id="UP000031740"/>
    </source>
</evidence>
<dbReference type="GO" id="GO:0051205">
    <property type="term" value="P:protein insertion into membrane"/>
    <property type="evidence" value="ECO:0007669"/>
    <property type="project" value="TreeGrafter"/>
</dbReference>
<dbReference type="NCBIfam" id="TIGR03593">
    <property type="entry name" value="yidC_nterm"/>
    <property type="match status" value="1"/>
</dbReference>
<feature type="transmembrane region" description="Helical" evidence="13">
    <location>
        <begin position="389"/>
        <end position="408"/>
    </location>
</feature>
<protein>
    <recommendedName>
        <fullName evidence="3 13">Membrane protein insertase YidC</fullName>
    </recommendedName>
    <alternativeName>
        <fullName evidence="12 13">Foldase YidC</fullName>
    </alternativeName>
    <alternativeName>
        <fullName evidence="11 13">Membrane integrase YidC</fullName>
    </alternativeName>
    <alternativeName>
        <fullName evidence="13">Membrane protein YidC</fullName>
    </alternativeName>
</protein>
<keyword evidence="8 13" id="KW-1133">Transmembrane helix</keyword>
<sequence>MEYNRNFFIAIGLSLIIFIAWHFLYIVPQHENLKKTQTIEQQMLEQNPASPTSDADFSNNTQTNQLELTADRSMTPEARRAELAKTDRITIKTDELEGSINLVGAQFDDLFLKKYHLTVDKTSPQISLLNPNGFKTSYLAEFGFTSSSLPGKALPQSNTQWQIESENTILTPSTPVTLVYNNGQRQIFRRTISIDNHYMFTIEDSISNESDNPVHLSSYARVARAAPPEHPQATYLLHEGMIGIAGDSLKTETYKALSELSLNPENDQKSVTFQKVTGGWIGITDKYWAVAVIPSQNQEYTSRFVYFDRLNTHYQSDLQSALLSIAPHETKTIINHLFAGAKRVEIINQYQNQLQIKKFGLLIDWGWFDFITKPMFSLIHIFYKQTGNFGIAILLITVLLKTLLFPLANKSYISMARMKIIQPMMQEIKEKYAEDRVRQQQAIIELYKTQKINPLAGCLPMLIQFPIFFALYKVLYITIEMRHAPFFGWIQDLATPDPTSIFNLFGLLPYAVPTFFVIGAWPLVMGITMFLQMQMNPPPTDPIQATLFAWLPIIFTFMLASFPAGLVIYWAWNNTLSIIQQSIIMKRQGVKIELFNNIKTIWQKALKKRSA</sequence>
<dbReference type="RefSeq" id="WP_041849802.1">
    <property type="nucleotide sequence ID" value="NZ_KL503805.1"/>
</dbReference>
<dbReference type="InterPro" id="IPR028055">
    <property type="entry name" value="YidC/Oxa/ALB_C"/>
</dbReference>
<proteinExistence type="inferred from homology"/>
<dbReference type="Pfam" id="PF02096">
    <property type="entry name" value="60KD_IMP"/>
    <property type="match status" value="1"/>
</dbReference>
<evidence type="ECO:0000259" key="14">
    <source>
        <dbReference type="Pfam" id="PF02096"/>
    </source>
</evidence>